<accession>A0A5C3QKR1</accession>
<gene>
    <name evidence="1" type="ORF">BDV98DRAFT_430604</name>
</gene>
<protein>
    <submittedName>
        <fullName evidence="1">Uncharacterized protein</fullName>
    </submittedName>
</protein>
<dbReference type="EMBL" id="ML178822">
    <property type="protein sequence ID" value="TFL02513.1"/>
    <property type="molecule type" value="Genomic_DNA"/>
</dbReference>
<keyword evidence="2" id="KW-1185">Reference proteome</keyword>
<organism evidence="1 2">
    <name type="scientific">Pterulicium gracile</name>
    <dbReference type="NCBI Taxonomy" id="1884261"/>
    <lineage>
        <taxon>Eukaryota</taxon>
        <taxon>Fungi</taxon>
        <taxon>Dikarya</taxon>
        <taxon>Basidiomycota</taxon>
        <taxon>Agaricomycotina</taxon>
        <taxon>Agaricomycetes</taxon>
        <taxon>Agaricomycetidae</taxon>
        <taxon>Agaricales</taxon>
        <taxon>Pleurotineae</taxon>
        <taxon>Pterulaceae</taxon>
        <taxon>Pterulicium</taxon>
    </lineage>
</organism>
<reference evidence="1 2" key="1">
    <citation type="journal article" date="2019" name="Nat. Ecol. Evol.">
        <title>Megaphylogeny resolves global patterns of mushroom evolution.</title>
        <authorList>
            <person name="Varga T."/>
            <person name="Krizsan K."/>
            <person name="Foldi C."/>
            <person name="Dima B."/>
            <person name="Sanchez-Garcia M."/>
            <person name="Sanchez-Ramirez S."/>
            <person name="Szollosi G.J."/>
            <person name="Szarkandi J.G."/>
            <person name="Papp V."/>
            <person name="Albert L."/>
            <person name="Andreopoulos W."/>
            <person name="Angelini C."/>
            <person name="Antonin V."/>
            <person name="Barry K.W."/>
            <person name="Bougher N.L."/>
            <person name="Buchanan P."/>
            <person name="Buyck B."/>
            <person name="Bense V."/>
            <person name="Catcheside P."/>
            <person name="Chovatia M."/>
            <person name="Cooper J."/>
            <person name="Damon W."/>
            <person name="Desjardin D."/>
            <person name="Finy P."/>
            <person name="Geml J."/>
            <person name="Haridas S."/>
            <person name="Hughes K."/>
            <person name="Justo A."/>
            <person name="Karasinski D."/>
            <person name="Kautmanova I."/>
            <person name="Kiss B."/>
            <person name="Kocsube S."/>
            <person name="Kotiranta H."/>
            <person name="LaButti K.M."/>
            <person name="Lechner B.E."/>
            <person name="Liimatainen K."/>
            <person name="Lipzen A."/>
            <person name="Lukacs Z."/>
            <person name="Mihaltcheva S."/>
            <person name="Morgado L.N."/>
            <person name="Niskanen T."/>
            <person name="Noordeloos M.E."/>
            <person name="Ohm R.A."/>
            <person name="Ortiz-Santana B."/>
            <person name="Ovrebo C."/>
            <person name="Racz N."/>
            <person name="Riley R."/>
            <person name="Savchenko A."/>
            <person name="Shiryaev A."/>
            <person name="Soop K."/>
            <person name="Spirin V."/>
            <person name="Szebenyi C."/>
            <person name="Tomsovsky M."/>
            <person name="Tulloss R.E."/>
            <person name="Uehling J."/>
            <person name="Grigoriev I.V."/>
            <person name="Vagvolgyi C."/>
            <person name="Papp T."/>
            <person name="Martin F.M."/>
            <person name="Miettinen O."/>
            <person name="Hibbett D.S."/>
            <person name="Nagy L.G."/>
        </authorList>
    </citation>
    <scope>NUCLEOTIDE SEQUENCE [LARGE SCALE GENOMIC DNA]</scope>
    <source>
        <strain evidence="1 2">CBS 309.79</strain>
    </source>
</reference>
<evidence type="ECO:0000313" key="2">
    <source>
        <dbReference type="Proteomes" id="UP000305067"/>
    </source>
</evidence>
<sequence length="65" mass="7270">MQYNSAHGFLLPFAEVARRLFPSIDVKVKERGGLFRKGGFRIHNNGVYSPLHLEGPVKSQCVAKT</sequence>
<dbReference type="AlphaFoldDB" id="A0A5C3QKR1"/>
<dbReference type="Proteomes" id="UP000305067">
    <property type="component" value="Unassembled WGS sequence"/>
</dbReference>
<name>A0A5C3QKR1_9AGAR</name>
<evidence type="ECO:0000313" key="1">
    <source>
        <dbReference type="EMBL" id="TFL02513.1"/>
    </source>
</evidence>
<proteinExistence type="predicted"/>